<gene>
    <name evidence="2" type="ORF">Taro_001253</name>
</gene>
<comment type="caution">
    <text evidence="2">The sequence shown here is derived from an EMBL/GenBank/DDBJ whole genome shotgun (WGS) entry which is preliminary data.</text>
</comment>
<accession>A0A843TIL5</accession>
<feature type="region of interest" description="Disordered" evidence="1">
    <location>
        <begin position="1"/>
        <end position="74"/>
    </location>
</feature>
<dbReference type="Proteomes" id="UP000652761">
    <property type="component" value="Unassembled WGS sequence"/>
</dbReference>
<feature type="region of interest" description="Disordered" evidence="1">
    <location>
        <begin position="113"/>
        <end position="137"/>
    </location>
</feature>
<feature type="compositionally biased region" description="Polar residues" evidence="1">
    <location>
        <begin position="32"/>
        <end position="45"/>
    </location>
</feature>
<organism evidence="2 3">
    <name type="scientific">Colocasia esculenta</name>
    <name type="common">Wild taro</name>
    <name type="synonym">Arum esculentum</name>
    <dbReference type="NCBI Taxonomy" id="4460"/>
    <lineage>
        <taxon>Eukaryota</taxon>
        <taxon>Viridiplantae</taxon>
        <taxon>Streptophyta</taxon>
        <taxon>Embryophyta</taxon>
        <taxon>Tracheophyta</taxon>
        <taxon>Spermatophyta</taxon>
        <taxon>Magnoliopsida</taxon>
        <taxon>Liliopsida</taxon>
        <taxon>Araceae</taxon>
        <taxon>Aroideae</taxon>
        <taxon>Colocasieae</taxon>
        <taxon>Colocasia</taxon>
    </lineage>
</organism>
<feature type="compositionally biased region" description="Polar residues" evidence="1">
    <location>
        <begin position="1"/>
        <end position="13"/>
    </location>
</feature>
<keyword evidence="3" id="KW-1185">Reference proteome</keyword>
<name>A0A843TIL5_COLES</name>
<evidence type="ECO:0000313" key="3">
    <source>
        <dbReference type="Proteomes" id="UP000652761"/>
    </source>
</evidence>
<sequence length="234" mass="24451">MTTEDLNMNTGGHMTTCGIFSRTSAGGPDRGGQNTDSRQRLSPRQLTGGVPREGPDWRRGGRRLGGLTGGPLWLAERGPPVRALTGAPPASGGGPPVRGADRRPSWLAEGVRRSGGLTGGPPGWLRGPPGAASQGPDWRPSWLAEGPPVRGLTGAPLCLAGGADWRPSLPGGGTDRCPSPSLVISERISGSFAGLSWHVRHTCAHMPACIRRAFDVRFCPSHVRLTSFSEGTCI</sequence>
<protein>
    <submittedName>
        <fullName evidence="2">Uncharacterized protein</fullName>
    </submittedName>
</protein>
<dbReference type="AlphaFoldDB" id="A0A843TIL5"/>
<dbReference type="EMBL" id="NMUH01000026">
    <property type="protein sequence ID" value="MQL68980.1"/>
    <property type="molecule type" value="Genomic_DNA"/>
</dbReference>
<evidence type="ECO:0000313" key="2">
    <source>
        <dbReference type="EMBL" id="MQL68980.1"/>
    </source>
</evidence>
<reference evidence="2" key="1">
    <citation type="submission" date="2017-07" db="EMBL/GenBank/DDBJ databases">
        <title>Taro Niue Genome Assembly and Annotation.</title>
        <authorList>
            <person name="Atibalentja N."/>
            <person name="Keating K."/>
            <person name="Fields C.J."/>
        </authorList>
    </citation>
    <scope>NUCLEOTIDE SEQUENCE</scope>
    <source>
        <strain evidence="2">Niue_2</strain>
        <tissue evidence="2">Leaf</tissue>
    </source>
</reference>
<evidence type="ECO:0000256" key="1">
    <source>
        <dbReference type="SAM" id="MobiDB-lite"/>
    </source>
</evidence>
<proteinExistence type="predicted"/>